<accession>A0A7G8BL39</accession>
<dbReference type="AlphaFoldDB" id="A0A7G8BL39"/>
<dbReference type="RefSeq" id="WP_186744549.1">
    <property type="nucleotide sequence ID" value="NZ_CP060394.1"/>
</dbReference>
<proteinExistence type="predicted"/>
<dbReference type="Proteomes" id="UP000515312">
    <property type="component" value="Chromosome"/>
</dbReference>
<gene>
    <name evidence="3" type="ORF">H7849_04655</name>
</gene>
<dbReference type="EMBL" id="CP060394">
    <property type="protein sequence ID" value="QNI33259.1"/>
    <property type="molecule type" value="Genomic_DNA"/>
</dbReference>
<evidence type="ECO:0008006" key="5">
    <source>
        <dbReference type="Google" id="ProtNLM"/>
    </source>
</evidence>
<feature type="signal peptide" evidence="2">
    <location>
        <begin position="1"/>
        <end position="19"/>
    </location>
</feature>
<evidence type="ECO:0000256" key="2">
    <source>
        <dbReference type="SAM" id="SignalP"/>
    </source>
</evidence>
<feature type="chain" id="PRO_5028969784" description="Peptidase M1 membrane alanine aminopeptidase domain-containing protein" evidence="2">
    <location>
        <begin position="20"/>
        <end position="636"/>
    </location>
</feature>
<feature type="region of interest" description="Disordered" evidence="1">
    <location>
        <begin position="23"/>
        <end position="79"/>
    </location>
</feature>
<keyword evidence="2" id="KW-0732">Signal</keyword>
<evidence type="ECO:0000313" key="3">
    <source>
        <dbReference type="EMBL" id="QNI33259.1"/>
    </source>
</evidence>
<dbReference type="SUPFAM" id="SSF55486">
    <property type="entry name" value="Metalloproteases ('zincins'), catalytic domain"/>
    <property type="match status" value="1"/>
</dbReference>
<evidence type="ECO:0000256" key="1">
    <source>
        <dbReference type="SAM" id="MobiDB-lite"/>
    </source>
</evidence>
<reference evidence="3 4" key="1">
    <citation type="submission" date="2020-08" db="EMBL/GenBank/DDBJ databases">
        <title>Edaphobacter telluris sp. nov. and Acidobacterium dinghuensis sp. nov., two acidobacteria isolated from forest soil.</title>
        <authorList>
            <person name="Fu J."/>
            <person name="Qiu L."/>
        </authorList>
    </citation>
    <scope>NUCLEOTIDE SEQUENCE [LARGE SCALE GENOMIC DNA]</scope>
    <source>
        <strain evidence="3">4Y35</strain>
    </source>
</reference>
<evidence type="ECO:0000313" key="4">
    <source>
        <dbReference type="Proteomes" id="UP000515312"/>
    </source>
</evidence>
<name>A0A7G8BL39_9BACT</name>
<protein>
    <recommendedName>
        <fullName evidence="5">Peptidase M1 membrane alanine aminopeptidase domain-containing protein</fullName>
    </recommendedName>
</protein>
<dbReference type="InterPro" id="IPR027268">
    <property type="entry name" value="Peptidase_M4/M1_CTD_sf"/>
</dbReference>
<dbReference type="KEGG" id="adin:H7849_04655"/>
<keyword evidence="4" id="KW-1185">Reference proteome</keyword>
<sequence length="636" mass="68611">MKVVTPLLAAVVCSAVVFAQQAPSSQTQAKPAATQEQAQPTSQDDQLPPPRGKVLFSRSSKDAQQPEAKEAESANAKVSDTERSAVTFTAYDLDVHLQLKEQGIAVRARVTVRNDGSQALTQLPLQLSSSLKFESISIEGQKLAFSQQIINSDADHTGQLREVVVVLPKPLAPQSEQSLNVVYSGAIPASTKRLEDIGTPADLAQQSDWDEISEDFTGLRGFGDVVWYPVSSVPQALGEGAKLFTEIGRQKLRSQNAQVSMRVTAEYIGTAPNSAVIDGHFIAVQAPAVTPTASFPGVVTFSLPATRLGFGTLDLFLATRITHEANGIRVLAADYDEPNVQGYLTAATMVQPLIEQWLGSKPKEPLTIFDLPDKHAAAFEQGAVTATGLQALEPQDLANALSHGMAHAYFESPRQWLNEGVANFLGTLWIEQTKGRDAALEHLEASRGALAVGEPSSPGEGSGQPLIEAADAVYYRNKSTYVLWMLRDLAGDKALAAALRAYDPKQDTAPEYFEHLVEQASGKDLKWFFDDWVYHDKGLPDLSIAAIYPATSSQSGQYIVAIDLANDGYAAAEVPVTVRSQASTQTVRVQIPARSKVTHRMLVQGLPTEVIVNDGVVPELQASVHRHDINMTDGKQ</sequence>
<feature type="compositionally biased region" description="Polar residues" evidence="1">
    <location>
        <begin position="23"/>
        <end position="45"/>
    </location>
</feature>
<dbReference type="Gene3D" id="1.10.390.10">
    <property type="entry name" value="Neutral Protease Domain 2"/>
    <property type="match status" value="1"/>
</dbReference>
<organism evidence="3 4">
    <name type="scientific">Alloacidobacterium dinghuense</name>
    <dbReference type="NCBI Taxonomy" id="2763107"/>
    <lineage>
        <taxon>Bacteria</taxon>
        <taxon>Pseudomonadati</taxon>
        <taxon>Acidobacteriota</taxon>
        <taxon>Terriglobia</taxon>
        <taxon>Terriglobales</taxon>
        <taxon>Acidobacteriaceae</taxon>
        <taxon>Alloacidobacterium</taxon>
    </lineage>
</organism>